<dbReference type="OrthoDB" id="10012075at2759"/>
<dbReference type="GO" id="GO:0001558">
    <property type="term" value="P:regulation of cell growth"/>
    <property type="evidence" value="ECO:0007669"/>
    <property type="project" value="InterPro"/>
</dbReference>
<dbReference type="AlphaFoldDB" id="A0A6J2PBK3"/>
<keyword evidence="5" id="KW-0393">Immunoglobulin domain</keyword>
<evidence type="ECO:0000259" key="8">
    <source>
        <dbReference type="PROSITE" id="PS51465"/>
    </source>
</evidence>
<dbReference type="CDD" id="cd00104">
    <property type="entry name" value="KAZAL_FS"/>
    <property type="match status" value="1"/>
</dbReference>
<name>A0A6J2PBK3_COTGO</name>
<dbReference type="GO" id="GO:0005520">
    <property type="term" value="F:insulin-like growth factor binding"/>
    <property type="evidence" value="ECO:0007669"/>
    <property type="project" value="InterPro"/>
</dbReference>
<reference evidence="10" key="1">
    <citation type="submission" date="2025-08" db="UniProtKB">
        <authorList>
            <consortium name="RefSeq"/>
        </authorList>
    </citation>
    <scope>IDENTIFICATION</scope>
</reference>
<proteinExistence type="predicted"/>
<dbReference type="Gene3D" id="4.10.40.20">
    <property type="match status" value="1"/>
</dbReference>
<feature type="domain" description="Kazal-like" evidence="8">
    <location>
        <begin position="141"/>
        <end position="200"/>
    </location>
</feature>
<dbReference type="PROSITE" id="PS50835">
    <property type="entry name" value="IG_LIKE"/>
    <property type="match status" value="1"/>
</dbReference>
<dbReference type="InterPro" id="IPR000867">
    <property type="entry name" value="IGFBP-like"/>
</dbReference>
<dbReference type="InterPro" id="IPR002350">
    <property type="entry name" value="Kazal_dom"/>
</dbReference>
<dbReference type="SUPFAM" id="SSF57184">
    <property type="entry name" value="Growth factor receptor domain"/>
    <property type="match status" value="1"/>
</dbReference>
<dbReference type="KEGG" id="cgob:115005098"/>
<keyword evidence="4" id="KW-1015">Disulfide bond</keyword>
<dbReference type="InParanoid" id="A0A6J2PBK3"/>
<evidence type="ECO:0000256" key="2">
    <source>
        <dbReference type="ARBA" id="ARBA00022525"/>
    </source>
</evidence>
<dbReference type="Pfam" id="PF07648">
    <property type="entry name" value="Kazal_2"/>
    <property type="match status" value="1"/>
</dbReference>
<dbReference type="Proteomes" id="UP000504630">
    <property type="component" value="Unplaced"/>
</dbReference>
<dbReference type="SMART" id="SM00280">
    <property type="entry name" value="KAZAL"/>
    <property type="match status" value="1"/>
</dbReference>
<dbReference type="Gene3D" id="3.30.60.30">
    <property type="match status" value="1"/>
</dbReference>
<evidence type="ECO:0000256" key="1">
    <source>
        <dbReference type="ARBA" id="ARBA00004613"/>
    </source>
</evidence>
<evidence type="ECO:0000259" key="6">
    <source>
        <dbReference type="PROSITE" id="PS50835"/>
    </source>
</evidence>
<keyword evidence="9" id="KW-1185">Reference proteome</keyword>
<dbReference type="Gene3D" id="2.60.40.10">
    <property type="entry name" value="Immunoglobulins"/>
    <property type="match status" value="1"/>
</dbReference>
<accession>A0A6J2PBK3</accession>
<keyword evidence="2" id="KW-0964">Secreted</keyword>
<dbReference type="InterPro" id="IPR011390">
    <property type="entry name" value="IGFBP_rP_mac25"/>
</dbReference>
<dbReference type="FunFam" id="2.60.40.10:FF:000032">
    <property type="entry name" value="palladin isoform X1"/>
    <property type="match status" value="1"/>
</dbReference>
<dbReference type="GO" id="GO:0005615">
    <property type="term" value="C:extracellular space"/>
    <property type="evidence" value="ECO:0007669"/>
    <property type="project" value="TreeGrafter"/>
</dbReference>
<evidence type="ECO:0000256" key="3">
    <source>
        <dbReference type="ARBA" id="ARBA00022729"/>
    </source>
</evidence>
<keyword evidence="3" id="KW-0732">Signal</keyword>
<organism evidence="9 10">
    <name type="scientific">Cottoperca gobio</name>
    <name type="common">Frogmouth</name>
    <name type="synonym">Aphritis gobio</name>
    <dbReference type="NCBI Taxonomy" id="56716"/>
    <lineage>
        <taxon>Eukaryota</taxon>
        <taxon>Metazoa</taxon>
        <taxon>Chordata</taxon>
        <taxon>Craniata</taxon>
        <taxon>Vertebrata</taxon>
        <taxon>Euteleostomi</taxon>
        <taxon>Actinopterygii</taxon>
        <taxon>Neopterygii</taxon>
        <taxon>Teleostei</taxon>
        <taxon>Neoteleostei</taxon>
        <taxon>Acanthomorphata</taxon>
        <taxon>Eupercaria</taxon>
        <taxon>Perciformes</taxon>
        <taxon>Notothenioidei</taxon>
        <taxon>Bovichtidae</taxon>
        <taxon>Cottoperca</taxon>
    </lineage>
</organism>
<dbReference type="InterPro" id="IPR036179">
    <property type="entry name" value="Ig-like_dom_sf"/>
</dbReference>
<dbReference type="PANTHER" id="PTHR14186:SF19">
    <property type="entry name" value="INSULIN-LIKE GROWTH FACTOR-BINDING PROTEIN 7"/>
    <property type="match status" value="1"/>
</dbReference>
<dbReference type="InterPro" id="IPR013783">
    <property type="entry name" value="Ig-like_fold"/>
</dbReference>
<dbReference type="SMART" id="SM00409">
    <property type="entry name" value="IG"/>
    <property type="match status" value="1"/>
</dbReference>
<dbReference type="PROSITE" id="PS51465">
    <property type="entry name" value="KAZAL_2"/>
    <property type="match status" value="1"/>
</dbReference>
<dbReference type="SUPFAM" id="SSF100895">
    <property type="entry name" value="Kazal-type serine protease inhibitors"/>
    <property type="match status" value="1"/>
</dbReference>
<evidence type="ECO:0000313" key="10">
    <source>
        <dbReference type="RefSeq" id="XP_029282759.1"/>
    </source>
</evidence>
<dbReference type="PANTHER" id="PTHR14186">
    <property type="entry name" value="INSULIN-LIKE GROWTH FACTOR BINDING PROTEIN-RELATED"/>
    <property type="match status" value="1"/>
</dbReference>
<sequence length="320" mass="33909">MIIMIFIVSVQLQSLEEESAALKLHQFSESRTDLRDTATVGLLISRLNKTGLSRPDIMRSLALFLFLVPVLCVLSVRVSAGPGCGLCDPTQCASLPAEGCPAGSLQDSCSCCSVCAAAEGEQCGGRRAAARRCGSGLECVKRDEDKKNKMGACGCKSNYEVCGSDGLTYRSGCALKSASLAAQEQGREPINIQNKGRCASAPVIVTAPGEVYNVSGSQVYLSCEAVGVPTPVLTWKKVISGKKRMELLPGDRDNLAIQTRGGPEKHEVTGWVLISPLTKEEEGSYECHAANAKGEASAVGVIHLVESIDDIVKTVKEDEL</sequence>
<dbReference type="InterPro" id="IPR009030">
    <property type="entry name" value="Growth_fac_rcpt_cys_sf"/>
</dbReference>
<evidence type="ECO:0000256" key="4">
    <source>
        <dbReference type="ARBA" id="ARBA00023157"/>
    </source>
</evidence>
<evidence type="ECO:0000259" key="7">
    <source>
        <dbReference type="PROSITE" id="PS51323"/>
    </source>
</evidence>
<dbReference type="PROSITE" id="PS51323">
    <property type="entry name" value="IGFBP_N_2"/>
    <property type="match status" value="1"/>
</dbReference>
<feature type="domain" description="IGFBP N-terminal" evidence="7">
    <location>
        <begin position="80"/>
        <end position="156"/>
    </location>
</feature>
<dbReference type="GeneID" id="115005098"/>
<dbReference type="SUPFAM" id="SSF48726">
    <property type="entry name" value="Immunoglobulin"/>
    <property type="match status" value="1"/>
</dbReference>
<dbReference type="CTD" id="3490"/>
<evidence type="ECO:0000313" key="9">
    <source>
        <dbReference type="Proteomes" id="UP000504630"/>
    </source>
</evidence>
<dbReference type="InterPro" id="IPR036058">
    <property type="entry name" value="Kazal_dom_sf"/>
</dbReference>
<comment type="subcellular location">
    <subcellularLocation>
        <location evidence="1">Secreted</location>
    </subcellularLocation>
</comment>
<feature type="domain" description="Ig-like" evidence="6">
    <location>
        <begin position="202"/>
        <end position="303"/>
    </location>
</feature>
<protein>
    <submittedName>
        <fullName evidence="10">Insulin-like growth factor-binding protein 7</fullName>
    </submittedName>
</protein>
<dbReference type="InterPro" id="IPR003598">
    <property type="entry name" value="Ig_sub2"/>
</dbReference>
<gene>
    <name evidence="10" type="primary">igfbp7</name>
</gene>
<dbReference type="Pfam" id="PF00219">
    <property type="entry name" value="IGFBP"/>
    <property type="match status" value="1"/>
</dbReference>
<dbReference type="InterPro" id="IPR003599">
    <property type="entry name" value="Ig_sub"/>
</dbReference>
<dbReference type="SMART" id="SM00408">
    <property type="entry name" value="IGc2"/>
    <property type="match status" value="1"/>
</dbReference>
<dbReference type="SMART" id="SM00121">
    <property type="entry name" value="IB"/>
    <property type="match status" value="1"/>
</dbReference>
<dbReference type="InterPro" id="IPR007110">
    <property type="entry name" value="Ig-like_dom"/>
</dbReference>
<dbReference type="GO" id="GO:0009966">
    <property type="term" value="P:regulation of signal transduction"/>
    <property type="evidence" value="ECO:0007669"/>
    <property type="project" value="TreeGrafter"/>
</dbReference>
<evidence type="ECO:0000256" key="5">
    <source>
        <dbReference type="ARBA" id="ARBA00023319"/>
    </source>
</evidence>
<dbReference type="Pfam" id="PF13927">
    <property type="entry name" value="Ig_3"/>
    <property type="match status" value="1"/>
</dbReference>
<dbReference type="RefSeq" id="XP_029282759.1">
    <property type="nucleotide sequence ID" value="XM_029426899.1"/>
</dbReference>